<sequence length="448" mass="49982">MQSSPLLNDPDRAWCRFEPSGEEPWDLPRVAHLHRRAGFSASWDALQRDLGDGPEASIDRILDGEPSALDGSPAAEFDRLMDALARGPGAAGGAAGLQASWLYRMIHTPHPLRERMTLFWHDHFATSIEKVGDPDLMRRQVDLLRRCSLGSFAELLRTIARDPAMLIWLDATESKRQHPNENYAREVMELFTLGRGQYTERDIQEAARAFTGTVVVRGRYRHDPRQFDDGEKTVLGRTGRFDGDAIADILLDQPSCARFLCRKLFSWFVSEVDEPSDALIEPLALAYRDSDYDTRVPVAMILRSRLFFDPAIRRRRVKSPVEFAVGTIRALEILAPTVSTQELAEACTRMGQALYAPPSVAGWDGGPAWINTATILARSNAALALLDDRRRFDPEALASRHGRSDDPAGFFVDLLVQDAFGPDVLDRIRGSAREAAALVLTSPEYQLS</sequence>
<evidence type="ECO:0000313" key="2">
    <source>
        <dbReference type="Proteomes" id="UP000280296"/>
    </source>
</evidence>
<dbReference type="InterPro" id="IPR014917">
    <property type="entry name" value="DUF1800"/>
</dbReference>
<reference evidence="1 2" key="2">
    <citation type="submission" date="2019-01" db="EMBL/GenBank/DDBJ databases">
        <title>Tautonia sociabilis, a novel thermotolerant planctomycete of Isosphaeraceae family, isolated from a 4000 m deep subterranean habitat.</title>
        <authorList>
            <person name="Kovaleva O.L."/>
            <person name="Elcheninov A.G."/>
            <person name="Van Heerden E."/>
            <person name="Toshchakov S.V."/>
            <person name="Novikov A."/>
            <person name="Bonch-Osmolovskaya E.A."/>
            <person name="Kublanov I.V."/>
        </authorList>
    </citation>
    <scope>NUCLEOTIDE SEQUENCE [LARGE SCALE GENOMIC DNA]</scope>
    <source>
        <strain evidence="1 2">GM2012</strain>
    </source>
</reference>
<dbReference type="Pfam" id="PF08811">
    <property type="entry name" value="DUF1800"/>
    <property type="match status" value="1"/>
</dbReference>
<evidence type="ECO:0000313" key="1">
    <source>
        <dbReference type="EMBL" id="RUL88962.1"/>
    </source>
</evidence>
<organism evidence="1 2">
    <name type="scientific">Tautonia sociabilis</name>
    <dbReference type="NCBI Taxonomy" id="2080755"/>
    <lineage>
        <taxon>Bacteria</taxon>
        <taxon>Pseudomonadati</taxon>
        <taxon>Planctomycetota</taxon>
        <taxon>Planctomycetia</taxon>
        <taxon>Isosphaerales</taxon>
        <taxon>Isosphaeraceae</taxon>
        <taxon>Tautonia</taxon>
    </lineage>
</organism>
<name>A0A432MNH4_9BACT</name>
<dbReference type="RefSeq" id="WP_126724214.1">
    <property type="nucleotide sequence ID" value="NZ_RYZH01000006.1"/>
</dbReference>
<protein>
    <submittedName>
        <fullName evidence="1">DUF1800 domain-containing protein</fullName>
    </submittedName>
</protein>
<proteinExistence type="predicted"/>
<keyword evidence="2" id="KW-1185">Reference proteome</keyword>
<reference evidence="1 2" key="1">
    <citation type="submission" date="2018-12" db="EMBL/GenBank/DDBJ databases">
        <authorList>
            <person name="Toschakov S.V."/>
        </authorList>
    </citation>
    <scope>NUCLEOTIDE SEQUENCE [LARGE SCALE GENOMIC DNA]</scope>
    <source>
        <strain evidence="1 2">GM2012</strain>
    </source>
</reference>
<gene>
    <name evidence="1" type="ORF">TsocGM_05040</name>
</gene>
<dbReference type="Proteomes" id="UP000280296">
    <property type="component" value="Unassembled WGS sequence"/>
</dbReference>
<dbReference type="OrthoDB" id="9772295at2"/>
<comment type="caution">
    <text evidence="1">The sequence shown here is derived from an EMBL/GenBank/DDBJ whole genome shotgun (WGS) entry which is preliminary data.</text>
</comment>
<accession>A0A432MNH4</accession>
<dbReference type="EMBL" id="RYZH01000006">
    <property type="protein sequence ID" value="RUL88962.1"/>
    <property type="molecule type" value="Genomic_DNA"/>
</dbReference>
<dbReference type="AlphaFoldDB" id="A0A432MNH4"/>